<evidence type="ECO:0000313" key="2">
    <source>
        <dbReference type="Proteomes" id="UP000554004"/>
    </source>
</evidence>
<sequence length="55" mass="6339">MKVKEYYFIDVDTTTMKIVKWGISNTATLTGNTPIKNIQRIFLTKGQYNKLLGKI</sequence>
<dbReference type="EMBL" id="JAAZAL010000031">
    <property type="protein sequence ID" value="NLE30821.1"/>
    <property type="molecule type" value="Genomic_DNA"/>
</dbReference>
<comment type="caution">
    <text evidence="1">The sequence shown here is derived from an EMBL/GenBank/DDBJ whole genome shotgun (WGS) entry which is preliminary data.</text>
</comment>
<organism evidence="1 2">
    <name type="scientific">Candidatus Dojkabacteria bacterium</name>
    <dbReference type="NCBI Taxonomy" id="2099670"/>
    <lineage>
        <taxon>Bacteria</taxon>
        <taxon>Candidatus Dojkabacteria</taxon>
    </lineage>
</organism>
<protein>
    <submittedName>
        <fullName evidence="1">Uncharacterized protein</fullName>
    </submittedName>
</protein>
<name>A0A847EST7_9BACT</name>
<dbReference type="AlphaFoldDB" id="A0A847EST7"/>
<gene>
    <name evidence="1" type="ORF">GX618_00910</name>
</gene>
<accession>A0A847EST7</accession>
<proteinExistence type="predicted"/>
<evidence type="ECO:0000313" key="1">
    <source>
        <dbReference type="EMBL" id="NLE30821.1"/>
    </source>
</evidence>
<reference evidence="1 2" key="1">
    <citation type="journal article" date="2020" name="Biotechnol. Biofuels">
        <title>New insights from the biogas microbiome by comprehensive genome-resolved metagenomics of nearly 1600 species originating from multiple anaerobic digesters.</title>
        <authorList>
            <person name="Campanaro S."/>
            <person name="Treu L."/>
            <person name="Rodriguez-R L.M."/>
            <person name="Kovalovszki A."/>
            <person name="Ziels R.M."/>
            <person name="Maus I."/>
            <person name="Zhu X."/>
            <person name="Kougias P.G."/>
            <person name="Basile A."/>
            <person name="Luo G."/>
            <person name="Schluter A."/>
            <person name="Konstantinidis K.T."/>
            <person name="Angelidaki I."/>
        </authorList>
    </citation>
    <scope>NUCLEOTIDE SEQUENCE [LARGE SCALE GENOMIC DNA]</scope>
    <source>
        <strain evidence="1">AS06rmzACSIP_421</strain>
    </source>
</reference>
<dbReference type="Proteomes" id="UP000554004">
    <property type="component" value="Unassembled WGS sequence"/>
</dbReference>